<accession>A0A6J6EVQ8</accession>
<dbReference type="EMBL" id="CAEZUA010000004">
    <property type="protein sequence ID" value="CAB4580581.1"/>
    <property type="molecule type" value="Genomic_DNA"/>
</dbReference>
<dbReference type="Gene3D" id="3.40.50.720">
    <property type="entry name" value="NAD(P)-binding Rossmann-like Domain"/>
    <property type="match status" value="1"/>
</dbReference>
<name>A0A6J6EVQ8_9ZZZZ</name>
<evidence type="ECO:0000313" key="1">
    <source>
        <dbReference type="EMBL" id="CAB4580581.1"/>
    </source>
</evidence>
<gene>
    <name evidence="1" type="ORF">UFOPK1773_00121</name>
</gene>
<proteinExistence type="predicted"/>
<dbReference type="AlphaFoldDB" id="A0A6J6EVQ8"/>
<sequence length="373" mass="41201">MTKTIERTHVSAPIKPRLKVGVRVLSKGNSIFVGSADFGIELRSPCAREIVGQLNGSLSENEISANLKIPLEKVGEVITRLDEAHLIDTQLSKLEIYSRFNSHLKSESTQQRELALDGAHQQIQSKLIPELAFTTWLADVRDGGVFNIGSRRDIDLQIIGENRIASLLFGIMLASGVSNTSLLSSQETIQTQDICAGYFRASDIGLSLTRRTEELSRELSLFPLPQKIKKSEDLVPTRSLRVVLGKIPADQIQDWMSQGIPHLIIEDPDGASINIGPLVIPGSGPCLRCVRITREEENEIWKEIEWQRAFAQSLETPVAVAHSVAGTVALELLRFIDSGESTLIGSMAHIKYHSPCNTEHRNFAQHPACGCNW</sequence>
<protein>
    <submittedName>
        <fullName evidence="1">Unannotated protein</fullName>
    </submittedName>
</protein>
<organism evidence="1">
    <name type="scientific">freshwater metagenome</name>
    <dbReference type="NCBI Taxonomy" id="449393"/>
    <lineage>
        <taxon>unclassified sequences</taxon>
        <taxon>metagenomes</taxon>
        <taxon>ecological metagenomes</taxon>
    </lineage>
</organism>
<reference evidence="1" key="1">
    <citation type="submission" date="2020-05" db="EMBL/GenBank/DDBJ databases">
        <authorList>
            <person name="Chiriac C."/>
            <person name="Salcher M."/>
            <person name="Ghai R."/>
            <person name="Kavagutti S V."/>
        </authorList>
    </citation>
    <scope>NUCLEOTIDE SEQUENCE</scope>
</reference>